<dbReference type="PANTHER" id="PTHR21198:SF7">
    <property type="entry name" value="ASPARTATE-GLUTAMATE RACEMASE FAMILY"/>
    <property type="match status" value="1"/>
</dbReference>
<dbReference type="InterPro" id="IPR015942">
    <property type="entry name" value="Asp/Glu/hydantoin_racemase"/>
</dbReference>
<evidence type="ECO:0000313" key="3">
    <source>
        <dbReference type="EMBL" id="MCK2037896.1"/>
    </source>
</evidence>
<reference evidence="3 4" key="1">
    <citation type="submission" date="2021-06" db="EMBL/GenBank/DDBJ databases">
        <title>Genome-based taxonomic framework of Microbacterium strains isolated from marine environment, the description of four new species and reclassification of four preexisting species.</title>
        <authorList>
            <person name="Lee S.D."/>
            <person name="Kim S.-M."/>
            <person name="Byeon Y.-S."/>
            <person name="Yang H.L."/>
            <person name="Kim I.S."/>
        </authorList>
    </citation>
    <scope>NUCLEOTIDE SEQUENCE [LARGE SCALE GENOMIC DNA]</scope>
    <source>
        <strain evidence="3 4">SSW1-49</strain>
    </source>
</reference>
<dbReference type="EMBL" id="JAHWXN010000002">
    <property type="protein sequence ID" value="MCK2037896.1"/>
    <property type="molecule type" value="Genomic_DNA"/>
</dbReference>
<name>A0ABT0FIK2_9MICO</name>
<dbReference type="GO" id="GO:0016853">
    <property type="term" value="F:isomerase activity"/>
    <property type="evidence" value="ECO:0007669"/>
    <property type="project" value="UniProtKB-KW"/>
</dbReference>
<evidence type="ECO:0000313" key="4">
    <source>
        <dbReference type="Proteomes" id="UP001300096"/>
    </source>
</evidence>
<dbReference type="EC" id="5.1.1.-" evidence="3"/>
<gene>
    <name evidence="3" type="ORF">KZC51_17340</name>
</gene>
<dbReference type="PANTHER" id="PTHR21198">
    <property type="entry name" value="GLUTAMATE RACEMASE"/>
    <property type="match status" value="1"/>
</dbReference>
<dbReference type="NCBIfam" id="TIGR00035">
    <property type="entry name" value="asp_race"/>
    <property type="match status" value="1"/>
</dbReference>
<dbReference type="InterPro" id="IPR004380">
    <property type="entry name" value="Asp_race"/>
</dbReference>
<dbReference type="Pfam" id="PF01177">
    <property type="entry name" value="Asp_Glu_race"/>
    <property type="match status" value="1"/>
</dbReference>
<dbReference type="SUPFAM" id="SSF53681">
    <property type="entry name" value="Aspartate/glutamate racemase"/>
    <property type="match status" value="2"/>
</dbReference>
<dbReference type="RefSeq" id="WP_247631254.1">
    <property type="nucleotide sequence ID" value="NZ_JAHWXN010000002.1"/>
</dbReference>
<organism evidence="3 4">
    <name type="scientific">Microbacterium croceum</name>
    <dbReference type="NCBI Taxonomy" id="2851645"/>
    <lineage>
        <taxon>Bacteria</taxon>
        <taxon>Bacillati</taxon>
        <taxon>Actinomycetota</taxon>
        <taxon>Actinomycetes</taxon>
        <taxon>Micrococcales</taxon>
        <taxon>Microbacteriaceae</taxon>
        <taxon>Microbacterium</taxon>
    </lineage>
</organism>
<protein>
    <submittedName>
        <fullName evidence="3">Amino acid racemase</fullName>
        <ecNumber evidence="3">5.1.1.-</ecNumber>
    </submittedName>
</protein>
<dbReference type="Gene3D" id="3.40.50.1860">
    <property type="match status" value="2"/>
</dbReference>
<comment type="caution">
    <text evidence="3">The sequence shown here is derived from an EMBL/GenBank/DDBJ whole genome shotgun (WGS) entry which is preliminary data.</text>
</comment>
<keyword evidence="2 3" id="KW-0413">Isomerase</keyword>
<proteinExistence type="inferred from homology"/>
<evidence type="ECO:0000256" key="1">
    <source>
        <dbReference type="ARBA" id="ARBA00007847"/>
    </source>
</evidence>
<accession>A0ABT0FIK2</accession>
<keyword evidence="4" id="KW-1185">Reference proteome</keyword>
<comment type="similarity">
    <text evidence="1">Belongs to the aspartate/glutamate racemases family.</text>
</comment>
<dbReference type="Proteomes" id="UP001300096">
    <property type="component" value="Unassembled WGS sequence"/>
</dbReference>
<sequence>MRTIGLIGGMCWDSTAEYYRMANQQIASHLGGFHSARILLDSLDFAEIERFQVEGDWNSAGAVLARSARTLERAGAAVIVLGTSFTMEQPFHRERLASHGLTVVVPDADDRAAVHRIIYDELVHGVIREESRAVYRRVIARLVDAGAEGVILGCTEIELLITAADSAVPLFPTAQIHVAAAVDFALSE</sequence>
<evidence type="ECO:0000256" key="2">
    <source>
        <dbReference type="ARBA" id="ARBA00023235"/>
    </source>
</evidence>
<dbReference type="InterPro" id="IPR001920">
    <property type="entry name" value="Asp/Glu_race"/>
</dbReference>